<organism evidence="4 5">
    <name type="scientific">Actinoplanes friuliensis DSM 7358</name>
    <dbReference type="NCBI Taxonomy" id="1246995"/>
    <lineage>
        <taxon>Bacteria</taxon>
        <taxon>Bacillati</taxon>
        <taxon>Actinomycetota</taxon>
        <taxon>Actinomycetes</taxon>
        <taxon>Micromonosporales</taxon>
        <taxon>Micromonosporaceae</taxon>
        <taxon>Actinoplanes</taxon>
    </lineage>
</organism>
<dbReference type="EMBL" id="CP006272">
    <property type="protein sequence ID" value="AGZ44590.1"/>
    <property type="molecule type" value="Genomic_DNA"/>
</dbReference>
<feature type="transmembrane region" description="Helical" evidence="1">
    <location>
        <begin position="25"/>
        <end position="45"/>
    </location>
</feature>
<dbReference type="KEGG" id="afs:AFR_31650"/>
<dbReference type="InterPro" id="IPR001633">
    <property type="entry name" value="EAL_dom"/>
</dbReference>
<dbReference type="RefSeq" id="WP_023560923.1">
    <property type="nucleotide sequence ID" value="NC_022657.1"/>
</dbReference>
<accession>U5W9E3</accession>
<dbReference type="HOGENOM" id="CLU_000445_129_3_11"/>
<dbReference type="Pfam" id="PF00990">
    <property type="entry name" value="GGDEF"/>
    <property type="match status" value="1"/>
</dbReference>
<keyword evidence="1" id="KW-0472">Membrane</keyword>
<proteinExistence type="predicted"/>
<feature type="domain" description="GGDEF" evidence="3">
    <location>
        <begin position="390"/>
        <end position="521"/>
    </location>
</feature>
<dbReference type="FunFam" id="3.30.70.270:FF:000001">
    <property type="entry name" value="Diguanylate cyclase domain protein"/>
    <property type="match status" value="1"/>
</dbReference>
<keyword evidence="5" id="KW-1185">Reference proteome</keyword>
<evidence type="ECO:0000313" key="5">
    <source>
        <dbReference type="Proteomes" id="UP000017746"/>
    </source>
</evidence>
<dbReference type="Gene3D" id="3.20.20.450">
    <property type="entry name" value="EAL domain"/>
    <property type="match status" value="1"/>
</dbReference>
<feature type="transmembrane region" description="Helical" evidence="1">
    <location>
        <begin position="81"/>
        <end position="100"/>
    </location>
</feature>
<evidence type="ECO:0000259" key="3">
    <source>
        <dbReference type="PROSITE" id="PS50887"/>
    </source>
</evidence>
<dbReference type="NCBIfam" id="TIGR00254">
    <property type="entry name" value="GGDEF"/>
    <property type="match status" value="1"/>
</dbReference>
<sequence length="789" mass="85225">MRQEDRATMTIGDERHVERLRPTPMLITAVAGLAAAIVLFAVNVTEQRTQVVWGWMPAMAGTAIAGWACWRTAFTPGLDKVTARVWRSLAIVCVLIVLGTTGDARLTVANPARLDQEHDLPTAICYALAVVVLLWALLRLPMHKREHRDRAMVRFVLDAATVSITIGIFSWFLVNQVHDTWNSNGPAIVPMIMLMALGLIASLAFVKVAISGFGGVDHIALRLLAAAAAVGAGGGGLFPLLLDVRPGLSGSQMFIPATLLFVALAADRQRRAAGVPQPERRRRSYSIVPYVAVAATDGLLLTIGHGAGREIFTVALGAVLLTALVVFRQVNALRENGRLLQRVDANLVQLNAYQDQLTHRANHDDLTDLANRTLFEQRTREALVAVDGGDTLSLALIDLDDFKAINDRLGHAVGDALLVVVAERLRAAVRDGDVVARLGGDEFGLLLPGLHSEEATEVLDRIAESLTRPVHALGYDLLVKASIGLAEVWPDASPQELLRRADLAMYAAKERGKGRHTVYDARLEQDQAADAQLGAELRRALDNGDFTLVYQPIVSLPDGKWTSLETLIRWKHPDRGFIGPDIFIPIAERTGLIVPLGDWILRTALAQAAEWQDRFGAGAPGEIGVNVSARQLREPGFAADVRAALADTGFDPEKLVVEVTETAVFDGGIALDTLQNLVTLGVRIALDDFGTGHSSLGLLRTCPADILKVDKSFVDGIGGRSEEAVIATAMIQITNGLHLQAIAEGVETAEQADTLFRLGYRYAQGYHFSRPLSPEQVHAQLEAASVLPV</sequence>
<reference evidence="4 5" key="1">
    <citation type="journal article" date="2014" name="J. Biotechnol.">
        <title>Complete genome sequence of the actinobacterium Actinoplanes friuliensis HAG 010964, producer of the lipopeptide antibiotic friulimycin.</title>
        <authorList>
            <person name="Ruckert C."/>
            <person name="Szczepanowski R."/>
            <person name="Albersmeier A."/>
            <person name="Goesmann A."/>
            <person name="Fischer N."/>
            <person name="Steinkamper A."/>
            <person name="Puhler A."/>
            <person name="Biener R."/>
            <person name="Schwartz D."/>
            <person name="Kalinowski J."/>
        </authorList>
    </citation>
    <scope>NUCLEOTIDE SEQUENCE [LARGE SCALE GENOMIC DNA]</scope>
    <source>
        <strain evidence="4 5">DSM 7358</strain>
    </source>
</reference>
<name>U5W9E3_9ACTN</name>
<dbReference type="CDD" id="cd01949">
    <property type="entry name" value="GGDEF"/>
    <property type="match status" value="1"/>
</dbReference>
<dbReference type="PROSITE" id="PS50887">
    <property type="entry name" value="GGDEF"/>
    <property type="match status" value="1"/>
</dbReference>
<feature type="transmembrane region" description="Helical" evidence="1">
    <location>
        <begin position="51"/>
        <end position="69"/>
    </location>
</feature>
<evidence type="ECO:0000313" key="4">
    <source>
        <dbReference type="EMBL" id="AGZ44590.1"/>
    </source>
</evidence>
<gene>
    <name evidence="4" type="ORF">AFR_31650</name>
</gene>
<feature type="transmembrane region" description="Helical" evidence="1">
    <location>
        <begin position="287"/>
        <end position="305"/>
    </location>
</feature>
<dbReference type="InterPro" id="IPR035919">
    <property type="entry name" value="EAL_sf"/>
</dbReference>
<dbReference type="InterPro" id="IPR000160">
    <property type="entry name" value="GGDEF_dom"/>
</dbReference>
<feature type="transmembrane region" description="Helical" evidence="1">
    <location>
        <begin position="120"/>
        <end position="140"/>
    </location>
</feature>
<dbReference type="InterPro" id="IPR052155">
    <property type="entry name" value="Biofilm_reg_signaling"/>
</dbReference>
<dbReference type="CDD" id="cd01948">
    <property type="entry name" value="EAL"/>
    <property type="match status" value="1"/>
</dbReference>
<feature type="transmembrane region" description="Helical" evidence="1">
    <location>
        <begin position="186"/>
        <end position="208"/>
    </location>
</feature>
<dbReference type="eggNOG" id="COG5001">
    <property type="taxonomic scope" value="Bacteria"/>
</dbReference>
<dbReference type="SMART" id="SM00267">
    <property type="entry name" value="GGDEF"/>
    <property type="match status" value="1"/>
</dbReference>
<evidence type="ECO:0000259" key="2">
    <source>
        <dbReference type="PROSITE" id="PS50883"/>
    </source>
</evidence>
<dbReference type="STRING" id="1246995.AFR_31650"/>
<evidence type="ECO:0000256" key="1">
    <source>
        <dbReference type="SAM" id="Phobius"/>
    </source>
</evidence>
<keyword evidence="1" id="KW-0812">Transmembrane</keyword>
<protein>
    <submittedName>
        <fullName evidence="4">Putative signaling protein</fullName>
    </submittedName>
</protein>
<dbReference type="Gene3D" id="3.30.70.270">
    <property type="match status" value="1"/>
</dbReference>
<dbReference type="InterPro" id="IPR029787">
    <property type="entry name" value="Nucleotide_cyclase"/>
</dbReference>
<dbReference type="SUPFAM" id="SSF141868">
    <property type="entry name" value="EAL domain-like"/>
    <property type="match status" value="1"/>
</dbReference>
<dbReference type="PANTHER" id="PTHR44757">
    <property type="entry name" value="DIGUANYLATE CYCLASE DGCP"/>
    <property type="match status" value="1"/>
</dbReference>
<dbReference type="SMART" id="SM00052">
    <property type="entry name" value="EAL"/>
    <property type="match status" value="1"/>
</dbReference>
<dbReference type="PATRIC" id="fig|1246995.3.peg.6406"/>
<feature type="transmembrane region" description="Helical" evidence="1">
    <location>
        <begin position="220"/>
        <end position="242"/>
    </location>
</feature>
<dbReference type="PANTHER" id="PTHR44757:SF2">
    <property type="entry name" value="BIOFILM ARCHITECTURE MAINTENANCE PROTEIN MBAA"/>
    <property type="match status" value="1"/>
</dbReference>
<feature type="domain" description="EAL" evidence="2">
    <location>
        <begin position="530"/>
        <end position="785"/>
    </location>
</feature>
<keyword evidence="1" id="KW-1133">Transmembrane helix</keyword>
<dbReference type="SUPFAM" id="SSF55073">
    <property type="entry name" value="Nucleotide cyclase"/>
    <property type="match status" value="1"/>
</dbReference>
<dbReference type="Pfam" id="PF00563">
    <property type="entry name" value="EAL"/>
    <property type="match status" value="1"/>
</dbReference>
<dbReference type="AlphaFoldDB" id="U5W9E3"/>
<dbReference type="InterPro" id="IPR043128">
    <property type="entry name" value="Rev_trsase/Diguanyl_cyclase"/>
</dbReference>
<dbReference type="Proteomes" id="UP000017746">
    <property type="component" value="Chromosome"/>
</dbReference>
<feature type="transmembrane region" description="Helical" evidence="1">
    <location>
        <begin position="248"/>
        <end position="266"/>
    </location>
</feature>
<dbReference type="PROSITE" id="PS50883">
    <property type="entry name" value="EAL"/>
    <property type="match status" value="1"/>
</dbReference>
<feature type="transmembrane region" description="Helical" evidence="1">
    <location>
        <begin position="152"/>
        <end position="174"/>
    </location>
</feature>